<keyword evidence="2" id="KW-0238">DNA-binding</keyword>
<dbReference type="EMBL" id="BAAAAF010000003">
    <property type="protein sequence ID" value="GAA0035264.1"/>
    <property type="molecule type" value="Genomic_DNA"/>
</dbReference>
<dbReference type="PANTHER" id="PTHR43537:SF20">
    <property type="entry name" value="HTH-TYPE TRANSCRIPTIONAL REPRESSOR GLAR"/>
    <property type="match status" value="1"/>
</dbReference>
<sequence>MATASTLTEQVLAGLRTDILAGRFQPGTKLRVSDLSERFQVSASAVREALNRLSEQGLAESLPHRGFRVTPLSIDDLQDLTRARVLLESMLLRESMRLGDLNWEATVVAALHKLQGLAILRSDGEVDADWVDAHSHFHHALIAGAGTTRLTDVAMNLRDRAELYRHWSRMLAGDSDRGVGAEHAEIAELAVARDEAAAEALSAHIERTTDALIAGLPELTPP</sequence>
<dbReference type="Proteomes" id="UP001498238">
    <property type="component" value="Unassembled WGS sequence"/>
</dbReference>
<dbReference type="SUPFAM" id="SSF48008">
    <property type="entry name" value="GntR ligand-binding domain-like"/>
    <property type="match status" value="1"/>
</dbReference>
<dbReference type="Pfam" id="PF07729">
    <property type="entry name" value="FCD"/>
    <property type="match status" value="1"/>
</dbReference>
<organism evidence="5 6">
    <name type="scientific">Brevibacterium metallidurans</name>
    <dbReference type="NCBI Taxonomy" id="1482676"/>
    <lineage>
        <taxon>Bacteria</taxon>
        <taxon>Bacillati</taxon>
        <taxon>Actinomycetota</taxon>
        <taxon>Actinomycetes</taxon>
        <taxon>Micrococcales</taxon>
        <taxon>Brevibacteriaceae</taxon>
        <taxon>Brevibacterium</taxon>
    </lineage>
</organism>
<evidence type="ECO:0000256" key="3">
    <source>
        <dbReference type="ARBA" id="ARBA00023163"/>
    </source>
</evidence>
<dbReference type="PROSITE" id="PS50949">
    <property type="entry name" value="HTH_GNTR"/>
    <property type="match status" value="1"/>
</dbReference>
<evidence type="ECO:0000313" key="5">
    <source>
        <dbReference type="EMBL" id="GAA0035264.1"/>
    </source>
</evidence>
<dbReference type="InterPro" id="IPR036388">
    <property type="entry name" value="WH-like_DNA-bd_sf"/>
</dbReference>
<dbReference type="SMART" id="SM00895">
    <property type="entry name" value="FCD"/>
    <property type="match status" value="1"/>
</dbReference>
<dbReference type="PANTHER" id="PTHR43537">
    <property type="entry name" value="TRANSCRIPTIONAL REGULATOR, GNTR FAMILY"/>
    <property type="match status" value="1"/>
</dbReference>
<keyword evidence="1" id="KW-0805">Transcription regulation</keyword>
<dbReference type="InterPro" id="IPR008920">
    <property type="entry name" value="TF_FadR/GntR_C"/>
</dbReference>
<evidence type="ECO:0000259" key="4">
    <source>
        <dbReference type="PROSITE" id="PS50949"/>
    </source>
</evidence>
<dbReference type="InterPro" id="IPR036390">
    <property type="entry name" value="WH_DNA-bd_sf"/>
</dbReference>
<dbReference type="CDD" id="cd07377">
    <property type="entry name" value="WHTH_GntR"/>
    <property type="match status" value="1"/>
</dbReference>
<reference evidence="5 6" key="1">
    <citation type="submission" date="2024-01" db="EMBL/GenBank/DDBJ databases">
        <title>Characterization of antibiotic resistant novel bacterial strains and their environmental applications.</title>
        <authorList>
            <person name="Manzoor S."/>
            <person name="Abbas S."/>
            <person name="Arshad M."/>
            <person name="Ahmed I."/>
        </authorList>
    </citation>
    <scope>NUCLEOTIDE SEQUENCE [LARGE SCALE GENOMIC DNA]</scope>
    <source>
        <strain evidence="5 6">NCCP-602</strain>
    </source>
</reference>
<feature type="domain" description="HTH gntR-type" evidence="4">
    <location>
        <begin position="5"/>
        <end position="72"/>
    </location>
</feature>
<gene>
    <name evidence="5" type="ORF">NCCP602_12250</name>
</gene>
<dbReference type="Gene3D" id="1.20.120.530">
    <property type="entry name" value="GntR ligand-binding domain-like"/>
    <property type="match status" value="1"/>
</dbReference>
<dbReference type="SUPFAM" id="SSF46785">
    <property type="entry name" value="Winged helix' DNA-binding domain"/>
    <property type="match status" value="1"/>
</dbReference>
<name>A0ABN0SMA2_9MICO</name>
<dbReference type="Gene3D" id="1.10.10.10">
    <property type="entry name" value="Winged helix-like DNA-binding domain superfamily/Winged helix DNA-binding domain"/>
    <property type="match status" value="1"/>
</dbReference>
<comment type="caution">
    <text evidence="5">The sequence shown here is derived from an EMBL/GenBank/DDBJ whole genome shotgun (WGS) entry which is preliminary data.</text>
</comment>
<keyword evidence="6" id="KW-1185">Reference proteome</keyword>
<accession>A0ABN0SMA2</accession>
<keyword evidence="3" id="KW-0804">Transcription</keyword>
<evidence type="ECO:0000313" key="6">
    <source>
        <dbReference type="Proteomes" id="UP001498238"/>
    </source>
</evidence>
<dbReference type="Pfam" id="PF00392">
    <property type="entry name" value="GntR"/>
    <property type="match status" value="1"/>
</dbReference>
<dbReference type="InterPro" id="IPR000524">
    <property type="entry name" value="Tscrpt_reg_HTH_GntR"/>
</dbReference>
<protein>
    <submittedName>
        <fullName evidence="5">GntR family transcriptional regulator</fullName>
    </submittedName>
</protein>
<dbReference type="RefSeq" id="WP_339392215.1">
    <property type="nucleotide sequence ID" value="NZ_BAAAAF010000003.1"/>
</dbReference>
<dbReference type="InterPro" id="IPR011711">
    <property type="entry name" value="GntR_C"/>
</dbReference>
<proteinExistence type="predicted"/>
<dbReference type="SMART" id="SM00345">
    <property type="entry name" value="HTH_GNTR"/>
    <property type="match status" value="1"/>
</dbReference>
<evidence type="ECO:0000256" key="2">
    <source>
        <dbReference type="ARBA" id="ARBA00023125"/>
    </source>
</evidence>
<evidence type="ECO:0000256" key="1">
    <source>
        <dbReference type="ARBA" id="ARBA00023015"/>
    </source>
</evidence>